<proteinExistence type="predicted"/>
<feature type="region of interest" description="Disordered" evidence="2">
    <location>
        <begin position="308"/>
        <end position="342"/>
    </location>
</feature>
<reference evidence="3 4" key="1">
    <citation type="submission" date="2022-05" db="EMBL/GenBank/DDBJ databases">
        <authorList>
            <consortium name="Genoscope - CEA"/>
            <person name="William W."/>
        </authorList>
    </citation>
    <scope>NUCLEOTIDE SEQUENCE [LARGE SCALE GENOMIC DNA]</scope>
</reference>
<accession>A0ABN8NTQ0</accession>
<organism evidence="3 4">
    <name type="scientific">Porites lobata</name>
    <dbReference type="NCBI Taxonomy" id="104759"/>
    <lineage>
        <taxon>Eukaryota</taxon>
        <taxon>Metazoa</taxon>
        <taxon>Cnidaria</taxon>
        <taxon>Anthozoa</taxon>
        <taxon>Hexacorallia</taxon>
        <taxon>Scleractinia</taxon>
        <taxon>Fungiina</taxon>
        <taxon>Poritidae</taxon>
        <taxon>Porites</taxon>
    </lineage>
</organism>
<evidence type="ECO:0000256" key="1">
    <source>
        <dbReference type="SAM" id="Coils"/>
    </source>
</evidence>
<feature type="compositionally biased region" description="Basic residues" evidence="2">
    <location>
        <begin position="28"/>
        <end position="38"/>
    </location>
</feature>
<feature type="compositionally biased region" description="Low complexity" evidence="2">
    <location>
        <begin position="169"/>
        <end position="178"/>
    </location>
</feature>
<evidence type="ECO:0000256" key="2">
    <source>
        <dbReference type="SAM" id="MobiDB-lite"/>
    </source>
</evidence>
<feature type="region of interest" description="Disordered" evidence="2">
    <location>
        <begin position="126"/>
        <end position="200"/>
    </location>
</feature>
<feature type="compositionally biased region" description="Low complexity" evidence="2">
    <location>
        <begin position="329"/>
        <end position="342"/>
    </location>
</feature>
<feature type="coiled-coil region" evidence="1">
    <location>
        <begin position="487"/>
        <end position="514"/>
    </location>
</feature>
<comment type="caution">
    <text evidence="3">The sequence shown here is derived from an EMBL/GenBank/DDBJ whole genome shotgun (WGS) entry which is preliminary data.</text>
</comment>
<dbReference type="EMBL" id="CALNXK010000036">
    <property type="protein sequence ID" value="CAH3121936.1"/>
    <property type="molecule type" value="Genomic_DNA"/>
</dbReference>
<feature type="region of interest" description="Disordered" evidence="2">
    <location>
        <begin position="1"/>
        <end position="41"/>
    </location>
</feature>
<feature type="compositionally biased region" description="Basic and acidic residues" evidence="2">
    <location>
        <begin position="233"/>
        <end position="242"/>
    </location>
</feature>
<feature type="compositionally biased region" description="Basic and acidic residues" evidence="2">
    <location>
        <begin position="127"/>
        <end position="138"/>
    </location>
</feature>
<feature type="compositionally biased region" description="Low complexity" evidence="2">
    <location>
        <begin position="16"/>
        <end position="27"/>
    </location>
</feature>
<gene>
    <name evidence="3" type="ORF">PLOB_00028997</name>
</gene>
<evidence type="ECO:0000313" key="3">
    <source>
        <dbReference type="EMBL" id="CAH3121936.1"/>
    </source>
</evidence>
<feature type="compositionally biased region" description="Basic residues" evidence="2">
    <location>
        <begin position="222"/>
        <end position="232"/>
    </location>
</feature>
<evidence type="ECO:0008006" key="5">
    <source>
        <dbReference type="Google" id="ProtNLM"/>
    </source>
</evidence>
<keyword evidence="1" id="KW-0175">Coiled coil</keyword>
<name>A0ABN8NTQ0_9CNID</name>
<keyword evidence="4" id="KW-1185">Reference proteome</keyword>
<protein>
    <recommendedName>
        <fullName evidence="5">Core-binding (CB) domain-containing protein</fullName>
    </recommendedName>
</protein>
<feature type="compositionally biased region" description="Basic and acidic residues" evidence="2">
    <location>
        <begin position="264"/>
        <end position="286"/>
    </location>
</feature>
<feature type="compositionally biased region" description="Polar residues" evidence="2">
    <location>
        <begin position="151"/>
        <end position="160"/>
    </location>
</feature>
<feature type="compositionally biased region" description="Basic residues" evidence="2">
    <location>
        <begin position="139"/>
        <end position="148"/>
    </location>
</feature>
<evidence type="ECO:0000313" key="4">
    <source>
        <dbReference type="Proteomes" id="UP001159405"/>
    </source>
</evidence>
<feature type="region of interest" description="Disordered" evidence="2">
    <location>
        <begin position="218"/>
        <end position="251"/>
    </location>
</feature>
<sequence length="596" mass="67696">MESQADLSTAADDESASVSGVPASSSSRTKRKSKKCKKCGSIVQNLSRHQSDVHKMSKMKRKLGVYVTRERKPPNRRIKFCPLSPCKREKKPIFQLHKHLQTGIHKLKPGTPAYLNALSHAPRASFKKVESHLEPAESKRRHKPKRRRSQETISETSNCGSRKLQETISEASNSASEVNEGDGAYPEDNETVEDIIPCSPNIDSARVTKEDYETLARGALNKMKKTSNKRKHRGEDRREDNAMKTITDSDEEYDNLTRRLWNNSHEEKKSERSDEERKNLGSKEISDGGLDGANGENVVSCNQTECFEISDSDESGSDPDYECEEEINSSDSSQSDISLDSSSLPVECEELLTEFVEIVGESNVDEGSLLDKELDWLQEVTEFKENKLSHGHVFKTPVESTQELVRSAEEYDKYVQEELCCVIGGDQSDNDDALDTDWKPSDCDIEEGADVKTENNDVNDELTGQLLTEFYEWLIDVDGGYRSEKMAQQYKSQVRSVVRRLKQEETAAKEAQNSKPSVYLLVRPEKEGVNLLKKWLSYAVEKYQPGTVRSYLMSLRLFYKFLTQERKSEMSDVSVDTLNARRDLMTSWSAPKRKRF</sequence>
<dbReference type="Proteomes" id="UP001159405">
    <property type="component" value="Unassembled WGS sequence"/>
</dbReference>
<feature type="region of interest" description="Disordered" evidence="2">
    <location>
        <begin position="264"/>
        <end position="296"/>
    </location>
</feature>
<feature type="compositionally biased region" description="Acidic residues" evidence="2">
    <location>
        <begin position="308"/>
        <end position="328"/>
    </location>
</feature>